<evidence type="ECO:0000256" key="1">
    <source>
        <dbReference type="ARBA" id="ARBA00004571"/>
    </source>
</evidence>
<dbReference type="PANTHER" id="PTHR32552:SF89">
    <property type="entry name" value="CATECHOLATE SIDEROPHORE RECEPTOR FIU"/>
    <property type="match status" value="1"/>
</dbReference>
<dbReference type="EMBL" id="ARYN01000017">
    <property type="protein sequence ID" value="ORL44214.1"/>
    <property type="molecule type" value="Genomic_DNA"/>
</dbReference>
<keyword evidence="9" id="KW-0472">Membrane</keyword>
<keyword evidence="10" id="KW-0998">Cell outer membrane</keyword>
<protein>
    <submittedName>
        <fullName evidence="12">TonB-dependent receptor</fullName>
    </submittedName>
</protein>
<keyword evidence="8" id="KW-0406">Ion transport</keyword>
<dbReference type="SUPFAM" id="SSF56935">
    <property type="entry name" value="Porins"/>
    <property type="match status" value="1"/>
</dbReference>
<organism evidence="12 13">
    <name type="scientific">Zunongwangia atlantica 22II14-10F7</name>
    <dbReference type="NCBI Taxonomy" id="1185767"/>
    <lineage>
        <taxon>Bacteria</taxon>
        <taxon>Pseudomonadati</taxon>
        <taxon>Bacteroidota</taxon>
        <taxon>Flavobacteriia</taxon>
        <taxon>Flavobacteriales</taxon>
        <taxon>Flavobacteriaceae</taxon>
        <taxon>Zunongwangia</taxon>
    </lineage>
</organism>
<keyword evidence="7" id="KW-0408">Iron</keyword>
<dbReference type="PANTHER" id="PTHR32552">
    <property type="entry name" value="FERRICHROME IRON RECEPTOR-RELATED"/>
    <property type="match status" value="1"/>
</dbReference>
<comment type="caution">
    <text evidence="12">The sequence shown here is derived from an EMBL/GenBank/DDBJ whole genome shotgun (WGS) entry which is preliminary data.</text>
</comment>
<evidence type="ECO:0000256" key="5">
    <source>
        <dbReference type="ARBA" id="ARBA00022692"/>
    </source>
</evidence>
<dbReference type="OrthoDB" id="994364at2"/>
<evidence type="ECO:0000313" key="12">
    <source>
        <dbReference type="EMBL" id="ORL44214.1"/>
    </source>
</evidence>
<dbReference type="GO" id="GO:0009279">
    <property type="term" value="C:cell outer membrane"/>
    <property type="evidence" value="ECO:0007669"/>
    <property type="project" value="UniProtKB-SubCell"/>
</dbReference>
<reference evidence="12 13" key="1">
    <citation type="submission" date="2013-04" db="EMBL/GenBank/DDBJ databases">
        <title>Zunongwangia sp. 22II14-10F7 Genome Sequencing.</title>
        <authorList>
            <person name="Lai Q."/>
            <person name="Shao Z."/>
        </authorList>
    </citation>
    <scope>NUCLEOTIDE SEQUENCE [LARGE SCALE GENOMIC DNA]</scope>
    <source>
        <strain evidence="12 13">22II14-10F7</strain>
    </source>
</reference>
<keyword evidence="6 11" id="KW-0732">Signal</keyword>
<keyword evidence="13" id="KW-1185">Reference proteome</keyword>
<dbReference type="GO" id="GO:0015344">
    <property type="term" value="F:siderophore uptake transmembrane transporter activity"/>
    <property type="evidence" value="ECO:0007669"/>
    <property type="project" value="TreeGrafter"/>
</dbReference>
<evidence type="ECO:0000256" key="11">
    <source>
        <dbReference type="SAM" id="SignalP"/>
    </source>
</evidence>
<feature type="signal peptide" evidence="11">
    <location>
        <begin position="1"/>
        <end position="23"/>
    </location>
</feature>
<evidence type="ECO:0000256" key="9">
    <source>
        <dbReference type="ARBA" id="ARBA00023136"/>
    </source>
</evidence>
<comment type="subcellular location">
    <subcellularLocation>
        <location evidence="1">Cell outer membrane</location>
        <topology evidence="1">Multi-pass membrane protein</topology>
    </subcellularLocation>
</comment>
<evidence type="ECO:0000256" key="10">
    <source>
        <dbReference type="ARBA" id="ARBA00023237"/>
    </source>
</evidence>
<proteinExistence type="predicted"/>
<sequence length="748" mass="84486">MKLNYFKFFTLLPLVLGAKSVLAQEENLSSKDSIQIQQELKDSDLKEEGSDRNVMLNAANNSGPRDVNIGLPATVGGITILENDLPVVYFYWPELPNKTWRQSVGLKNTGLLKMEDLATTMGDLGFAVNSYTQNGTKEFQGKLNLTGSHFGWFQGDVNVSGPISDNGWTYSAGVFVNFDPSTYDLGFNNYVDQTKIFRVGLTKYFKEDKGEFNVYYKYADSYVNTNYAVFEYGPNGEANEIDGFEIGNDSYIVRDGRMRFRDIRNGEYYFGELDGAANTNTSHNVDIFGNYKLDNGWNFKYSTRLHLAKASLLYGIPLSIFEAGAQDGYTIASTGEAYTGRVGTQLGLSTPEIPVTSVMGRFSINKQLDNHNVTLGILEQYYHIDKYVSNRSLYFQTVENQPQRLIGPNTDEYGFYGYNTSAEYFNGTENKLAVYANDTWKVSDKLNVKAGLMLRHHLIDGDFTRTPRSEGFTLADAELTDIDESYFHVAGNLNASYNITKNFGVLGNFLYTEENGRLENFSTAIDPSVVKSRSPLAGLGVFWNTDYFSLVSQATYLTKNNYLTRYNLVNPADNTESQQTSVFYNIQTLGWTTDMMITPFKGFNLHYLITLQDPVYKDFTFDAFGENYDYSDKTVLEISNVLMEIDPSYTYKDWRIWASFRYFSKQYANINNALFFAPRWENFGGVNYKYNDHISFGATVVNFLNQTGAKGTINGAELINDASQFYGSTLSGSYIRPFTVQASVNINF</sequence>
<feature type="chain" id="PRO_5013050466" evidence="11">
    <location>
        <begin position="24"/>
        <end position="748"/>
    </location>
</feature>
<keyword evidence="4" id="KW-0410">Iron transport</keyword>
<evidence type="ECO:0000256" key="3">
    <source>
        <dbReference type="ARBA" id="ARBA00022452"/>
    </source>
</evidence>
<evidence type="ECO:0000256" key="6">
    <source>
        <dbReference type="ARBA" id="ARBA00022729"/>
    </source>
</evidence>
<dbReference type="InterPro" id="IPR036942">
    <property type="entry name" value="Beta-barrel_TonB_sf"/>
</dbReference>
<evidence type="ECO:0000256" key="7">
    <source>
        <dbReference type="ARBA" id="ARBA00023004"/>
    </source>
</evidence>
<accession>A0A1Y1T0T5</accession>
<evidence type="ECO:0000313" key="13">
    <source>
        <dbReference type="Proteomes" id="UP000192746"/>
    </source>
</evidence>
<keyword evidence="12" id="KW-0675">Receptor</keyword>
<keyword evidence="5" id="KW-0812">Transmembrane</keyword>
<dbReference type="RefSeq" id="WP_084842893.1">
    <property type="nucleotide sequence ID" value="NZ_ARYN01000017.1"/>
</dbReference>
<evidence type="ECO:0000256" key="8">
    <source>
        <dbReference type="ARBA" id="ARBA00023065"/>
    </source>
</evidence>
<evidence type="ECO:0000256" key="4">
    <source>
        <dbReference type="ARBA" id="ARBA00022496"/>
    </source>
</evidence>
<keyword evidence="3" id="KW-1134">Transmembrane beta strand</keyword>
<dbReference type="STRING" id="1185767.IIF7_17042"/>
<keyword evidence="2" id="KW-0813">Transport</keyword>
<dbReference type="Proteomes" id="UP000192746">
    <property type="component" value="Unassembled WGS sequence"/>
</dbReference>
<gene>
    <name evidence="12" type="ORF">IIF7_17042</name>
</gene>
<name>A0A1Y1T0T5_9FLAO</name>
<dbReference type="Gene3D" id="2.40.170.20">
    <property type="entry name" value="TonB-dependent receptor, beta-barrel domain"/>
    <property type="match status" value="1"/>
</dbReference>
<dbReference type="AlphaFoldDB" id="A0A1Y1T0T5"/>
<dbReference type="InterPro" id="IPR039426">
    <property type="entry name" value="TonB-dep_rcpt-like"/>
</dbReference>
<evidence type="ECO:0000256" key="2">
    <source>
        <dbReference type="ARBA" id="ARBA00022448"/>
    </source>
</evidence>